<dbReference type="InterPro" id="IPR012337">
    <property type="entry name" value="RNaseH-like_sf"/>
</dbReference>
<dbReference type="FunFam" id="3.40.50.2000:FF:000020">
    <property type="entry name" value="Glycosyltransferase"/>
    <property type="match status" value="1"/>
</dbReference>
<evidence type="ECO:0000256" key="4">
    <source>
        <dbReference type="PROSITE-ProRule" id="PRU00047"/>
    </source>
</evidence>
<sequence>MAKTIVLYPSPGMGHLISMVELGKLILKHRPSYSIIVLTLTTSFNTGTTAAYVRRISATFPAITFHHLPDIPLNPDQYLSMEAIIFDVMRRSTENVDRALRSIPEITVFIIDVFCTPAMPVADNLNIPVYYYITTCASCLGHILYFPTFHKTLPGSFKDMDTLISSPGLPPVHPSVLPGPVLDRNSSVYSDFLLFSEHLPKSAGMIVNTFDSLEPRVIKAITDGLCVPDQPTPPLYTIGPLVADGGGGDGDGSHECLTWLDSQPSQSVVYLCFGSLGLFSSDQLKEIATGLEKSGHRFLWVVRSPPSENKGDRFLPPPEPDLDSLLPEGFLDRTRDRGMVVKRWAPQVAVLNKEAVGAFVTHCGWNSVLEAVSAGVPMVAWPLYAEQRFNKVVMVEEMKVALPMEEFERGKVSAEEVEKRVRQVMEDKGLREVAKARKEEAAMAISDGGSSSVALNKFLESCGQSNTHTNPLEEVSEVEEIAIKVAPEQVVRATYVFLAKNSRIRRLFKHSGQNLAGVALAGVAPGHRNYFYNVRTHLGRATSPAYPDSISVGFPGLRGKPRDLSSFRVSSRAFSGDFEGVVRHEIDDGSFDVGFLGDGFEGVFEDGSVLVDELVNEVEDMRGRVWWVVEGWEVVEGDGRGAFRDGFDVIGGGGCFVMRRHKEDGDVQCPQNTKERKEKIFSARFFSPAQLHRFVYSRSLNRRIVVIFGQQLHDTSIYILNGGDRFSRSGRQPFAVRNSAAILVCGYIRQWVDDNVLNHISGETHARTLWNKLEQLYARKTGNNKLFLIKKLIQLKYHDGTPITDRLNTFQGIINQLSGMGIKFEDEIQGLWILGTLPDSWETFRTSLSNSAPDGVISMELAKGSILNEEMGRKSQGSSSQSDVLVTESRGRSHSRGPSNRGKNRSKSKGKFGDFECYHCGRKGHTTRFCRQLKRENKKANYNNQKNNQKKDDGGNDGAEVNTTTEEFFICWDDEMVNLAHDDSSWVVDTGATCHVLSQRDFYSSYTPGNFGNVKMGNHGLSKIVGVGDVCLKFDTGMELVLQNVKHVPDMRLNVLSAGLLDDEGYNNFGNGRWKLTRGSLIVARGKKSPKLYMTYPKISNNVVNAVENTDMIDLWHKRLGHMSEKGMSLLSKRNVLSGVHDVRLKKCSHCLAGKQNRVSFKSHPPSRKDNILDLVHSDVCGPMKTRTLGGCSYFVTFIDDHSRKVWVYTLKSKDQVFDVFKQFHASVERQTGKKLKYIRTDNGGEYIGRFDAYCREHGIRHQKSPPKTPQLNGLAERMNRTLVERVRCLLSHAELPKSFWGEALNTAVHVINLTPCVPLSFDVSGSISQQETNTQKIN</sequence>
<keyword evidence="2" id="KW-0328">Glycosyltransferase</keyword>
<dbReference type="InterPro" id="IPR001878">
    <property type="entry name" value="Znf_CCHC"/>
</dbReference>
<accession>A0AA38WEX2</accession>
<dbReference type="Pfam" id="PF22936">
    <property type="entry name" value="Pol_BBD"/>
    <property type="match status" value="1"/>
</dbReference>
<dbReference type="GO" id="GO:0008270">
    <property type="term" value="F:zinc ion binding"/>
    <property type="evidence" value="ECO:0007669"/>
    <property type="project" value="UniProtKB-KW"/>
</dbReference>
<dbReference type="Pfam" id="PF00201">
    <property type="entry name" value="UDPGT"/>
    <property type="match status" value="1"/>
</dbReference>
<name>A0AA38WEX2_9ASTR</name>
<feature type="region of interest" description="Disordered" evidence="5">
    <location>
        <begin position="937"/>
        <end position="959"/>
    </location>
</feature>
<evidence type="ECO:0000313" key="9">
    <source>
        <dbReference type="Proteomes" id="UP001172457"/>
    </source>
</evidence>
<evidence type="ECO:0000313" key="8">
    <source>
        <dbReference type="EMBL" id="KAJ9545871.1"/>
    </source>
</evidence>
<keyword evidence="9" id="KW-1185">Reference proteome</keyword>
<evidence type="ECO:0000256" key="3">
    <source>
        <dbReference type="ARBA" id="ARBA00022679"/>
    </source>
</evidence>
<dbReference type="FunFam" id="3.40.50.2000:FF:000095">
    <property type="entry name" value="Glycosyltransferase"/>
    <property type="match status" value="1"/>
</dbReference>
<keyword evidence="4" id="KW-0862">Zinc</keyword>
<dbReference type="GO" id="GO:0003676">
    <property type="term" value="F:nucleic acid binding"/>
    <property type="evidence" value="ECO:0007669"/>
    <property type="project" value="InterPro"/>
</dbReference>
<keyword evidence="4" id="KW-0479">Metal-binding</keyword>
<dbReference type="InterPro" id="IPR054722">
    <property type="entry name" value="PolX-like_BBD"/>
</dbReference>
<dbReference type="Pfam" id="PF13976">
    <property type="entry name" value="gag_pre-integrs"/>
    <property type="match status" value="1"/>
</dbReference>
<dbReference type="SUPFAM" id="SSF53098">
    <property type="entry name" value="Ribonuclease H-like"/>
    <property type="match status" value="1"/>
</dbReference>
<protein>
    <recommendedName>
        <fullName evidence="10">UDP-glycosyltransferases domain-containing protein</fullName>
    </recommendedName>
</protein>
<dbReference type="PANTHER" id="PTHR48048:SF30">
    <property type="entry name" value="GLYCOSYLTRANSFERASE"/>
    <property type="match status" value="1"/>
</dbReference>
<organism evidence="8 9">
    <name type="scientific">Centaurea solstitialis</name>
    <name type="common">yellow star-thistle</name>
    <dbReference type="NCBI Taxonomy" id="347529"/>
    <lineage>
        <taxon>Eukaryota</taxon>
        <taxon>Viridiplantae</taxon>
        <taxon>Streptophyta</taxon>
        <taxon>Embryophyta</taxon>
        <taxon>Tracheophyta</taxon>
        <taxon>Spermatophyta</taxon>
        <taxon>Magnoliopsida</taxon>
        <taxon>eudicotyledons</taxon>
        <taxon>Gunneridae</taxon>
        <taxon>Pentapetalae</taxon>
        <taxon>asterids</taxon>
        <taxon>campanulids</taxon>
        <taxon>Asterales</taxon>
        <taxon>Asteraceae</taxon>
        <taxon>Carduoideae</taxon>
        <taxon>Cardueae</taxon>
        <taxon>Centaureinae</taxon>
        <taxon>Centaurea</taxon>
    </lineage>
</organism>
<evidence type="ECO:0000259" key="7">
    <source>
        <dbReference type="PROSITE" id="PS50994"/>
    </source>
</evidence>
<dbReference type="Pfam" id="PF00665">
    <property type="entry name" value="rve"/>
    <property type="match status" value="1"/>
</dbReference>
<dbReference type="Gene3D" id="3.30.420.10">
    <property type="entry name" value="Ribonuclease H-like superfamily/Ribonuclease H"/>
    <property type="match status" value="1"/>
</dbReference>
<feature type="domain" description="CCHC-type" evidence="6">
    <location>
        <begin position="917"/>
        <end position="932"/>
    </location>
</feature>
<feature type="region of interest" description="Disordered" evidence="5">
    <location>
        <begin position="870"/>
        <end position="908"/>
    </location>
</feature>
<evidence type="ECO:0008006" key="10">
    <source>
        <dbReference type="Google" id="ProtNLM"/>
    </source>
</evidence>
<dbReference type="SUPFAM" id="SSF53756">
    <property type="entry name" value="UDP-Glycosyltransferase/glycogen phosphorylase"/>
    <property type="match status" value="1"/>
</dbReference>
<proteinExistence type="inferred from homology"/>
<feature type="domain" description="Integrase catalytic" evidence="7">
    <location>
        <begin position="1162"/>
        <end position="1337"/>
    </location>
</feature>
<evidence type="ECO:0000259" key="6">
    <source>
        <dbReference type="PROSITE" id="PS50158"/>
    </source>
</evidence>
<keyword evidence="3" id="KW-0808">Transferase</keyword>
<gene>
    <name evidence="8" type="ORF">OSB04_025578</name>
</gene>
<dbReference type="InterPro" id="IPR001584">
    <property type="entry name" value="Integrase_cat-core"/>
</dbReference>
<dbReference type="PROSITE" id="PS50994">
    <property type="entry name" value="INTEGRASE"/>
    <property type="match status" value="1"/>
</dbReference>
<evidence type="ECO:0000256" key="2">
    <source>
        <dbReference type="ARBA" id="ARBA00022676"/>
    </source>
</evidence>
<feature type="compositionally biased region" description="Polar residues" evidence="5">
    <location>
        <begin position="875"/>
        <end position="884"/>
    </location>
</feature>
<keyword evidence="4" id="KW-0863">Zinc-finger</keyword>
<evidence type="ECO:0000256" key="5">
    <source>
        <dbReference type="SAM" id="MobiDB-lite"/>
    </source>
</evidence>
<evidence type="ECO:0000256" key="1">
    <source>
        <dbReference type="ARBA" id="ARBA00009995"/>
    </source>
</evidence>
<dbReference type="Proteomes" id="UP001172457">
    <property type="component" value="Chromosome 6"/>
</dbReference>
<dbReference type="InterPro" id="IPR050481">
    <property type="entry name" value="UDP-glycosyltransf_plant"/>
</dbReference>
<dbReference type="Pfam" id="PF14223">
    <property type="entry name" value="Retrotran_gag_2"/>
    <property type="match status" value="1"/>
</dbReference>
<dbReference type="EMBL" id="JARYMX010000006">
    <property type="protein sequence ID" value="KAJ9545871.1"/>
    <property type="molecule type" value="Genomic_DNA"/>
</dbReference>
<dbReference type="PANTHER" id="PTHR48048">
    <property type="entry name" value="GLYCOSYLTRANSFERASE"/>
    <property type="match status" value="1"/>
</dbReference>
<dbReference type="InterPro" id="IPR035595">
    <property type="entry name" value="UDP_glycos_trans_CS"/>
</dbReference>
<comment type="similarity">
    <text evidence="1">Belongs to the UDP-glycosyltransferase family.</text>
</comment>
<reference evidence="8" key="1">
    <citation type="submission" date="2023-03" db="EMBL/GenBank/DDBJ databases">
        <title>Chromosome-scale reference genome and RAD-based genetic map of yellow starthistle (Centaurea solstitialis) reveal putative structural variation and QTLs associated with invader traits.</title>
        <authorList>
            <person name="Reatini B."/>
            <person name="Cang F.A."/>
            <person name="Jiang Q."/>
            <person name="Mckibben M.T.W."/>
            <person name="Barker M.S."/>
            <person name="Rieseberg L.H."/>
            <person name="Dlugosch K.M."/>
        </authorList>
    </citation>
    <scope>NUCLEOTIDE SEQUENCE</scope>
    <source>
        <strain evidence="8">CAN-66</strain>
        <tissue evidence="8">Leaf</tissue>
    </source>
</reference>
<dbReference type="InterPro" id="IPR036397">
    <property type="entry name" value="RNaseH_sf"/>
</dbReference>
<dbReference type="CDD" id="cd03784">
    <property type="entry name" value="GT1_Gtf-like"/>
    <property type="match status" value="1"/>
</dbReference>
<dbReference type="InterPro" id="IPR025724">
    <property type="entry name" value="GAG-pre-integrase_dom"/>
</dbReference>
<dbReference type="GO" id="GO:0015074">
    <property type="term" value="P:DNA integration"/>
    <property type="evidence" value="ECO:0007669"/>
    <property type="project" value="InterPro"/>
</dbReference>
<dbReference type="PROSITE" id="PS50158">
    <property type="entry name" value="ZF_CCHC"/>
    <property type="match status" value="1"/>
</dbReference>
<dbReference type="InterPro" id="IPR002213">
    <property type="entry name" value="UDP_glucos_trans"/>
</dbReference>
<dbReference type="PROSITE" id="PS00375">
    <property type="entry name" value="UDPGT"/>
    <property type="match status" value="1"/>
</dbReference>
<comment type="caution">
    <text evidence="8">The sequence shown here is derived from an EMBL/GenBank/DDBJ whole genome shotgun (WGS) entry which is preliminary data.</text>
</comment>
<dbReference type="GO" id="GO:0035251">
    <property type="term" value="F:UDP-glucosyltransferase activity"/>
    <property type="evidence" value="ECO:0007669"/>
    <property type="project" value="InterPro"/>
</dbReference>
<dbReference type="Gene3D" id="3.40.50.2000">
    <property type="entry name" value="Glycogen Phosphorylase B"/>
    <property type="match status" value="2"/>
</dbReference>